<keyword evidence="2 7" id="KW-0813">Transport</keyword>
<comment type="subcellular location">
    <subcellularLocation>
        <location evidence="1 7">Cell membrane</location>
        <topology evidence="1 7">Multi-pass membrane protein</topology>
    </subcellularLocation>
</comment>
<keyword evidence="3" id="KW-1003">Cell membrane</keyword>
<comment type="similarity">
    <text evidence="7">Belongs to the binding-protein-dependent transport system permease family.</text>
</comment>
<evidence type="ECO:0000256" key="1">
    <source>
        <dbReference type="ARBA" id="ARBA00004651"/>
    </source>
</evidence>
<dbReference type="CDD" id="cd06261">
    <property type="entry name" value="TM_PBP2"/>
    <property type="match status" value="1"/>
</dbReference>
<evidence type="ECO:0000256" key="7">
    <source>
        <dbReference type="RuleBase" id="RU363032"/>
    </source>
</evidence>
<dbReference type="RefSeq" id="WP_184092779.1">
    <property type="nucleotide sequence ID" value="NZ_AP023367.1"/>
</dbReference>
<proteinExistence type="inferred from homology"/>
<evidence type="ECO:0000256" key="2">
    <source>
        <dbReference type="ARBA" id="ARBA00022448"/>
    </source>
</evidence>
<evidence type="ECO:0000256" key="4">
    <source>
        <dbReference type="ARBA" id="ARBA00022692"/>
    </source>
</evidence>
<dbReference type="Proteomes" id="UP000515561">
    <property type="component" value="Chromosome"/>
</dbReference>
<evidence type="ECO:0000313" key="9">
    <source>
        <dbReference type="Proteomes" id="UP000515561"/>
    </source>
</evidence>
<dbReference type="Gene3D" id="1.10.3720.10">
    <property type="entry name" value="MetI-like"/>
    <property type="match status" value="1"/>
</dbReference>
<accession>A0A6S6R0B7</accession>
<name>A0A6S6R0B7_9FIRM</name>
<dbReference type="GO" id="GO:0005886">
    <property type="term" value="C:plasma membrane"/>
    <property type="evidence" value="ECO:0007669"/>
    <property type="project" value="UniProtKB-SubCell"/>
</dbReference>
<feature type="transmembrane region" description="Helical" evidence="7">
    <location>
        <begin position="196"/>
        <end position="218"/>
    </location>
</feature>
<feature type="transmembrane region" description="Helical" evidence="7">
    <location>
        <begin position="21"/>
        <end position="42"/>
    </location>
</feature>
<dbReference type="PANTHER" id="PTHR43744:SF9">
    <property type="entry name" value="POLYGALACTURONAN_RHAMNOGALACTURONAN TRANSPORT SYSTEM PERMEASE PROTEIN YTCP"/>
    <property type="match status" value="1"/>
</dbReference>
<keyword evidence="9" id="KW-1185">Reference proteome</keyword>
<dbReference type="AlphaFoldDB" id="A0A6S6R0B7"/>
<evidence type="ECO:0000313" key="8">
    <source>
        <dbReference type="EMBL" id="BCJ96883.1"/>
    </source>
</evidence>
<dbReference type="SUPFAM" id="SSF161098">
    <property type="entry name" value="MetI-like"/>
    <property type="match status" value="1"/>
</dbReference>
<feature type="transmembrane region" description="Helical" evidence="7">
    <location>
        <begin position="154"/>
        <end position="175"/>
    </location>
</feature>
<keyword evidence="4 7" id="KW-0812">Transmembrane</keyword>
<feature type="transmembrane region" description="Helical" evidence="7">
    <location>
        <begin position="122"/>
        <end position="142"/>
    </location>
</feature>
<dbReference type="PROSITE" id="PS50928">
    <property type="entry name" value="ABC_TM1"/>
    <property type="match status" value="1"/>
</dbReference>
<organism evidence="8 9">
    <name type="scientific">Anaerocolumna cellulosilytica</name>
    <dbReference type="NCBI Taxonomy" id="433286"/>
    <lineage>
        <taxon>Bacteria</taxon>
        <taxon>Bacillati</taxon>
        <taxon>Bacillota</taxon>
        <taxon>Clostridia</taxon>
        <taxon>Lachnospirales</taxon>
        <taxon>Lachnospiraceae</taxon>
        <taxon>Anaerocolumna</taxon>
    </lineage>
</organism>
<feature type="transmembrane region" description="Helical" evidence="7">
    <location>
        <begin position="86"/>
        <end position="110"/>
    </location>
</feature>
<dbReference type="KEGG" id="acel:acsn021_44520"/>
<feature type="transmembrane region" description="Helical" evidence="7">
    <location>
        <begin position="274"/>
        <end position="291"/>
    </location>
</feature>
<evidence type="ECO:0000256" key="3">
    <source>
        <dbReference type="ARBA" id="ARBA00022475"/>
    </source>
</evidence>
<dbReference type="InterPro" id="IPR000515">
    <property type="entry name" value="MetI-like"/>
</dbReference>
<keyword evidence="6 7" id="KW-0472">Membrane</keyword>
<dbReference type="GO" id="GO:0055085">
    <property type="term" value="P:transmembrane transport"/>
    <property type="evidence" value="ECO:0007669"/>
    <property type="project" value="InterPro"/>
</dbReference>
<keyword evidence="5 7" id="KW-1133">Transmembrane helix</keyword>
<evidence type="ECO:0000256" key="5">
    <source>
        <dbReference type="ARBA" id="ARBA00022989"/>
    </source>
</evidence>
<dbReference type="Pfam" id="PF00528">
    <property type="entry name" value="BPD_transp_1"/>
    <property type="match status" value="1"/>
</dbReference>
<dbReference type="InterPro" id="IPR035906">
    <property type="entry name" value="MetI-like_sf"/>
</dbReference>
<evidence type="ECO:0000256" key="6">
    <source>
        <dbReference type="ARBA" id="ARBA00023136"/>
    </source>
</evidence>
<dbReference type="EMBL" id="AP023367">
    <property type="protein sequence ID" value="BCJ96883.1"/>
    <property type="molecule type" value="Genomic_DNA"/>
</dbReference>
<reference evidence="8 9" key="1">
    <citation type="journal article" date="2016" name="Int. J. Syst. Evol. Microbiol.">
        <title>Descriptions of Anaerotaenia torta gen. nov., sp. nov. and Anaerocolumna cellulosilytica gen. nov., sp. nov. isolated from a methanogenic reactor of cattle waste.</title>
        <authorList>
            <person name="Uek A."/>
            <person name="Ohtaki Y."/>
            <person name="Kaku N."/>
            <person name="Ueki K."/>
        </authorList>
    </citation>
    <scope>NUCLEOTIDE SEQUENCE [LARGE SCALE GENOMIC DNA]</scope>
    <source>
        <strain evidence="8 9">SN021</strain>
    </source>
</reference>
<sequence length="306" mass="34359">MNQINVGTSARKKKKVGSSQILLFAFYAIVIAFAIMCLYPLLLAIGVSLTDETFVIKNGYRVIPGEFSLAAYKIVLGSLGKNILNAYTVTIMVTVLGTLFSLLVSSAMAYVLSIKEFRPRGFLNLFLYIPMIFSAGLLPWYIMCTKYYHLTNRFYALILPATLNVFNVFLLRNFFNSIPDEMAEAAKIDGAGYLKIFSIIYLPLGKVGLVTVGMFYALSYWNDYYLALMFITEQKLYPLQYYLYNMLANVQFMATQANQSLGYNINVPLETTKMATICITIGPILLLYPFAQKYFTKGVIVGAVKG</sequence>
<gene>
    <name evidence="8" type="ORF">acsn021_44520</name>
</gene>
<dbReference type="PANTHER" id="PTHR43744">
    <property type="entry name" value="ABC TRANSPORTER PERMEASE PROTEIN MG189-RELATED-RELATED"/>
    <property type="match status" value="1"/>
</dbReference>
<protein>
    <submittedName>
        <fullName evidence="8">Sugar ABC transporter permease</fullName>
    </submittedName>
</protein>